<protein>
    <recommendedName>
        <fullName evidence="4">non-specific serine/threonine protein kinase</fullName>
        <ecNumber evidence="4">2.7.11.1</ecNumber>
    </recommendedName>
</protein>
<feature type="compositionally biased region" description="Basic and acidic residues" evidence="15">
    <location>
        <begin position="942"/>
        <end position="954"/>
    </location>
</feature>
<evidence type="ECO:0000256" key="1">
    <source>
        <dbReference type="ARBA" id="ARBA00001946"/>
    </source>
</evidence>
<keyword evidence="16" id="KW-1133">Transmembrane helix</keyword>
<evidence type="ECO:0000256" key="6">
    <source>
        <dbReference type="ARBA" id="ARBA00022527"/>
    </source>
</evidence>
<dbReference type="CDD" id="cd08215">
    <property type="entry name" value="STKc_Nek"/>
    <property type="match status" value="1"/>
</dbReference>
<dbReference type="EC" id="2.7.11.1" evidence="4"/>
<keyword evidence="11" id="KW-0547">Nucleotide-binding</keyword>
<dbReference type="Gene3D" id="1.10.510.10">
    <property type="entry name" value="Transferase(Phosphotransferase) domain 1"/>
    <property type="match status" value="1"/>
</dbReference>
<dbReference type="InterPro" id="IPR000408">
    <property type="entry name" value="Reg_chr_condens"/>
</dbReference>
<keyword evidence="9" id="KW-0479">Metal-binding</keyword>
<dbReference type="Gene3D" id="2.130.10.30">
    <property type="entry name" value="Regulator of chromosome condensation 1/beta-lactamase-inhibitor protein II"/>
    <property type="match status" value="1"/>
</dbReference>
<dbReference type="PANTHER" id="PTHR44535:SF5">
    <property type="entry name" value="PROTEIN KINASE DOMAIN-CONTAINING PROTEIN"/>
    <property type="match status" value="1"/>
</dbReference>
<dbReference type="SUPFAM" id="SSF50985">
    <property type="entry name" value="RCC1/BLIP-II"/>
    <property type="match status" value="1"/>
</dbReference>
<dbReference type="SUPFAM" id="SSF56112">
    <property type="entry name" value="Protein kinase-like (PK-like)"/>
    <property type="match status" value="1"/>
</dbReference>
<evidence type="ECO:0000259" key="17">
    <source>
        <dbReference type="PROSITE" id="PS50011"/>
    </source>
</evidence>
<accession>A0A7R8ZKU2</accession>
<dbReference type="GO" id="GO:0046872">
    <property type="term" value="F:metal ion binding"/>
    <property type="evidence" value="ECO:0007669"/>
    <property type="project" value="UniProtKB-KW"/>
</dbReference>
<dbReference type="PRINTS" id="PR00633">
    <property type="entry name" value="RCCNDNSATION"/>
</dbReference>
<dbReference type="PROSITE" id="PS50011">
    <property type="entry name" value="PROTEIN_KINASE_DOM"/>
    <property type="match status" value="1"/>
</dbReference>
<name>A0A7R8ZKU2_9CRUS</name>
<evidence type="ECO:0000256" key="12">
    <source>
        <dbReference type="ARBA" id="ARBA00022777"/>
    </source>
</evidence>
<reference evidence="18" key="1">
    <citation type="submission" date="2020-11" db="EMBL/GenBank/DDBJ databases">
        <authorList>
            <person name="Tran Van P."/>
        </authorList>
    </citation>
    <scope>NUCLEOTIDE SEQUENCE</scope>
</reference>
<dbReference type="GO" id="GO:0005737">
    <property type="term" value="C:cytoplasm"/>
    <property type="evidence" value="ECO:0007669"/>
    <property type="project" value="UniProtKB-SubCell"/>
</dbReference>
<dbReference type="GO" id="GO:0005524">
    <property type="term" value="F:ATP binding"/>
    <property type="evidence" value="ECO:0007669"/>
    <property type="project" value="UniProtKB-UniRule"/>
</dbReference>
<feature type="compositionally biased region" description="Polar residues" evidence="15">
    <location>
        <begin position="955"/>
        <end position="964"/>
    </location>
</feature>
<dbReference type="InterPro" id="IPR051997">
    <property type="entry name" value="STK_NEK"/>
</dbReference>
<feature type="domain" description="Protein kinase" evidence="17">
    <location>
        <begin position="208"/>
        <end position="453"/>
    </location>
</feature>
<keyword evidence="16" id="KW-0812">Transmembrane</keyword>
<dbReference type="AlphaFoldDB" id="A0A7R8ZKU2"/>
<feature type="transmembrane region" description="Helical" evidence="16">
    <location>
        <begin position="1123"/>
        <end position="1148"/>
    </location>
</feature>
<dbReference type="OrthoDB" id="248923at2759"/>
<evidence type="ECO:0000313" key="18">
    <source>
        <dbReference type="EMBL" id="CAD7228381.1"/>
    </source>
</evidence>
<dbReference type="InterPro" id="IPR000719">
    <property type="entry name" value="Prot_kinase_dom"/>
</dbReference>
<dbReference type="EMBL" id="OB661513">
    <property type="protein sequence ID" value="CAD7228381.1"/>
    <property type="molecule type" value="Genomic_DNA"/>
</dbReference>
<dbReference type="InterPro" id="IPR017441">
    <property type="entry name" value="Protein_kinase_ATP_BS"/>
</dbReference>
<dbReference type="FunFam" id="3.30.200.20:FF:000097">
    <property type="entry name" value="Probable serine/threonine-protein kinase nek1"/>
    <property type="match status" value="1"/>
</dbReference>
<evidence type="ECO:0000256" key="14">
    <source>
        <dbReference type="ARBA" id="ARBA00022842"/>
    </source>
</evidence>
<feature type="region of interest" description="Disordered" evidence="15">
    <location>
        <begin position="813"/>
        <end position="835"/>
    </location>
</feature>
<keyword evidence="7" id="KW-0597">Phosphoprotein</keyword>
<dbReference type="InterPro" id="IPR009091">
    <property type="entry name" value="RCC1/BLIP-II"/>
</dbReference>
<evidence type="ECO:0000256" key="16">
    <source>
        <dbReference type="SAM" id="Phobius"/>
    </source>
</evidence>
<evidence type="ECO:0000256" key="11">
    <source>
        <dbReference type="ARBA" id="ARBA00022741"/>
    </source>
</evidence>
<evidence type="ECO:0000256" key="15">
    <source>
        <dbReference type="SAM" id="MobiDB-lite"/>
    </source>
</evidence>
<evidence type="ECO:0000256" key="8">
    <source>
        <dbReference type="ARBA" id="ARBA00022679"/>
    </source>
</evidence>
<sequence>MREKDALLILSSRAKNRAQIQTGIKPNVALTQYKFENSSLDSILELVDETLSSSNVNCIAFILSGDANDLHLVASGNKVLNFNTIHKDESVRDFFKVLVAHHLNRRDNPTARIDFLQCPIALERNGGMIGRVLEGLLGCQVGMSKDLFGADIQILNSNRPSSDSRSSHHQHGSFVGEVYFDVKRLKTTLRNKAFVNTSNLRDKDLSGYEKIRTVGSGAFGTAVLYQKLDTGEQVIIKSINMLELSAQDRQLALNEIQVLSLLDHPNIVSYLDSFERDGILMIEMEYADGGTLAQYLSSLNRTLEEREVLVIFHQIVSAIRHMHEHNILHRQNETVKVGDLGISKMMTTRANGAHTVLGTPYYISPEICEGKVYDEKSDIWALGCILYEMACLQKAFEGSNLPALVKKITRGQFSTIRGDFTPLFKQLVRDCLQLEPEFRPFASEILYQRLPELMVQFENVGVDLEDADEEFRRAFEQAQQNARSQKQPRSVLYYIKNYEDSLSLIPVPLPPRTIIREVAVSSSHAIVLTNDLLVFTWGDGRKGQLGHGKVEPFRSTPACVDILKGKAITKVCAGEGFSIFSSENGIPMTCGDGSFGCLGHGNWNSSARPKLVENLLSVDVVSISTGERHVVVVGSEGDAYSWGKGEGGQLGLNHEDDCSVPTPVLLPVNTRFKKVFCGGDGTMFIDEHGAAFACGNNARNKLGLNPTGIFSGSSVENALVPTRVNIHYNVRDIFLGSDHTAVLTDRNQIVTFGRNSDGQLGRGHTRNSSSPALVKALGQKIITMACVGPTYTIAGSIENVLYLWGTRYVSAEPRPHSQDSSQSIPEGKTSDPRNASITRMEKMYTSMTDSLSLTPAPSIDTSLEHGRPLLLRDVILEPLEILALYASPAQIQKGEIVNLASVHSQNQNIFLVVDTTVPLPKLARDPPGQKQGNQLEQIRETGFDEQEDSSKENRPTQCHLNQGQKSKWDKVDDDGDSDSVEGVPDWLQKELDEPTLDMPSPMKQRIEDDEGKRKQRKLHIQDKIKEHNRKLQMPPEVDEVEIKRDTGAGTKKKKRVRLNEEVQTIPRDDFPPEYNQKPSLFTVPHSNQHPSTNKNALLEQTVHMNLSKQDKREKVFFDVEKKLFAVLGCAIAALIGTFGAAFGAFFTYSTMKRRKSEQFEPFENYTVKTENRSFGGIDIVLSDEEGPKQNSADDLRTHETNATREIVLENEENLDNSEPIDMHFYAASIPSSFNATTWSSRARSPLEYANLS</sequence>
<proteinExistence type="inferred from homology"/>
<evidence type="ECO:0000256" key="4">
    <source>
        <dbReference type="ARBA" id="ARBA00012513"/>
    </source>
</evidence>
<comment type="cofactor">
    <cofactor evidence="1">
        <name>Mg(2+)</name>
        <dbReference type="ChEBI" id="CHEBI:18420"/>
    </cofactor>
</comment>
<keyword evidence="5" id="KW-0963">Cytoplasm</keyword>
<evidence type="ECO:0000256" key="13">
    <source>
        <dbReference type="ARBA" id="ARBA00022840"/>
    </source>
</evidence>
<evidence type="ECO:0000256" key="5">
    <source>
        <dbReference type="ARBA" id="ARBA00022490"/>
    </source>
</evidence>
<evidence type="ECO:0000256" key="10">
    <source>
        <dbReference type="ARBA" id="ARBA00022737"/>
    </source>
</evidence>
<evidence type="ECO:0000256" key="2">
    <source>
        <dbReference type="ARBA" id="ARBA00004496"/>
    </source>
</evidence>
<dbReference type="Gene3D" id="3.30.200.20">
    <property type="entry name" value="Phosphorylase Kinase, domain 1"/>
    <property type="match status" value="1"/>
</dbReference>
<dbReference type="Pfam" id="PF00069">
    <property type="entry name" value="Pkinase"/>
    <property type="match status" value="1"/>
</dbReference>
<keyword evidence="14" id="KW-0460">Magnesium</keyword>
<keyword evidence="8" id="KW-0808">Transferase</keyword>
<evidence type="ECO:0000256" key="3">
    <source>
        <dbReference type="ARBA" id="ARBA00010886"/>
    </source>
</evidence>
<dbReference type="InterPro" id="IPR011009">
    <property type="entry name" value="Kinase-like_dom_sf"/>
</dbReference>
<dbReference type="InterPro" id="IPR058923">
    <property type="entry name" value="RCC1-like_dom"/>
</dbReference>
<keyword evidence="12" id="KW-0418">Kinase</keyword>
<evidence type="ECO:0000256" key="9">
    <source>
        <dbReference type="ARBA" id="ARBA00022723"/>
    </source>
</evidence>
<dbReference type="PROSITE" id="PS00107">
    <property type="entry name" value="PROTEIN_KINASE_ATP"/>
    <property type="match status" value="1"/>
</dbReference>
<evidence type="ECO:0000256" key="7">
    <source>
        <dbReference type="ARBA" id="ARBA00022553"/>
    </source>
</evidence>
<dbReference type="PANTHER" id="PTHR44535">
    <property type="entry name" value="PROTEIN CBG16200"/>
    <property type="match status" value="1"/>
</dbReference>
<dbReference type="GO" id="GO:0004674">
    <property type="term" value="F:protein serine/threonine kinase activity"/>
    <property type="evidence" value="ECO:0007669"/>
    <property type="project" value="UniProtKB-KW"/>
</dbReference>
<comment type="similarity">
    <text evidence="3">Belongs to the protein kinase superfamily. NEK Ser/Thr protein kinase family. NIMA subfamily.</text>
</comment>
<keyword evidence="10" id="KW-0677">Repeat</keyword>
<keyword evidence="16" id="KW-0472">Membrane</keyword>
<comment type="subcellular location">
    <subcellularLocation>
        <location evidence="2">Cytoplasm</location>
    </subcellularLocation>
</comment>
<keyword evidence="6" id="KW-0723">Serine/threonine-protein kinase</keyword>
<keyword evidence="13" id="KW-0067">ATP-binding</keyword>
<organism evidence="18">
    <name type="scientific">Cyprideis torosa</name>
    <dbReference type="NCBI Taxonomy" id="163714"/>
    <lineage>
        <taxon>Eukaryota</taxon>
        <taxon>Metazoa</taxon>
        <taxon>Ecdysozoa</taxon>
        <taxon>Arthropoda</taxon>
        <taxon>Crustacea</taxon>
        <taxon>Oligostraca</taxon>
        <taxon>Ostracoda</taxon>
        <taxon>Podocopa</taxon>
        <taxon>Podocopida</taxon>
        <taxon>Cytherocopina</taxon>
        <taxon>Cytheroidea</taxon>
        <taxon>Cytherideidae</taxon>
        <taxon>Cyprideis</taxon>
    </lineage>
</organism>
<dbReference type="Pfam" id="PF25390">
    <property type="entry name" value="WD40_RLD"/>
    <property type="match status" value="1"/>
</dbReference>
<feature type="region of interest" description="Disordered" evidence="15">
    <location>
        <begin position="942"/>
        <end position="1017"/>
    </location>
</feature>
<gene>
    <name evidence="18" type="ORF">CTOB1V02_LOCUS6265</name>
</gene>
<dbReference type="PROSITE" id="PS50012">
    <property type="entry name" value="RCC1_3"/>
    <property type="match status" value="5"/>
</dbReference>